<dbReference type="InterPro" id="IPR011545">
    <property type="entry name" value="DEAD/DEAH_box_helicase_dom"/>
</dbReference>
<feature type="binding site" evidence="11">
    <location>
        <position position="498"/>
    </location>
    <ligand>
        <name>Zn(2+)</name>
        <dbReference type="ChEBI" id="CHEBI:29105"/>
        <label>1</label>
    </ligand>
</feature>
<evidence type="ECO:0000256" key="2">
    <source>
        <dbReference type="ARBA" id="ARBA00022705"/>
    </source>
</evidence>
<dbReference type="InterPro" id="IPR042115">
    <property type="entry name" value="PriA_3primeBD_sf"/>
</dbReference>
<keyword evidence="9 11" id="KW-0238">DNA-binding</keyword>
<dbReference type="PROSITE" id="PS51192">
    <property type="entry name" value="HELICASE_ATP_BIND_1"/>
    <property type="match status" value="1"/>
</dbReference>
<comment type="caution">
    <text evidence="13">The sequence shown here is derived from an EMBL/GenBank/DDBJ whole genome shotgun (WGS) entry which is preliminary data.</text>
</comment>
<dbReference type="SMART" id="SM00487">
    <property type="entry name" value="DEXDc"/>
    <property type="match status" value="1"/>
</dbReference>
<feature type="binding site" evidence="11">
    <location>
        <position position="501"/>
    </location>
    <ligand>
        <name>Zn(2+)</name>
        <dbReference type="ChEBI" id="CHEBI:29105"/>
        <label>1</label>
    </ligand>
</feature>
<keyword evidence="5 11" id="KW-0378">Hydrolase</keyword>
<dbReference type="EC" id="5.6.2.4" evidence="11"/>
<dbReference type="PANTHER" id="PTHR30580:SF0">
    <property type="entry name" value="PRIMOSOMAL PROTEIN N"/>
    <property type="match status" value="1"/>
</dbReference>
<keyword evidence="3 11" id="KW-0479">Metal-binding</keyword>
<dbReference type="InterPro" id="IPR014001">
    <property type="entry name" value="Helicase_ATP-bd"/>
</dbReference>
<dbReference type="InterPro" id="IPR041236">
    <property type="entry name" value="PriA_C"/>
</dbReference>
<dbReference type="InterPro" id="IPR041222">
    <property type="entry name" value="PriA_3primeBD"/>
</dbReference>
<keyword evidence="7 11" id="KW-0862">Zinc</keyword>
<dbReference type="Proteomes" id="UP001461960">
    <property type="component" value="Unassembled WGS sequence"/>
</dbReference>
<evidence type="ECO:0000256" key="6">
    <source>
        <dbReference type="ARBA" id="ARBA00022806"/>
    </source>
</evidence>
<evidence type="ECO:0000256" key="5">
    <source>
        <dbReference type="ARBA" id="ARBA00022801"/>
    </source>
</evidence>
<keyword evidence="8 11" id="KW-0067">ATP-binding</keyword>
<dbReference type="NCBIfam" id="NF004067">
    <property type="entry name" value="PRK05580.1-4"/>
    <property type="match status" value="1"/>
</dbReference>
<gene>
    <name evidence="11" type="primary">priA</name>
    <name evidence="13" type="ORF">AAIR29_01020</name>
</gene>
<proteinExistence type="inferred from homology"/>
<evidence type="ECO:0000256" key="11">
    <source>
        <dbReference type="HAMAP-Rule" id="MF_00983"/>
    </source>
</evidence>
<keyword evidence="6 11" id="KW-0347">Helicase</keyword>
<evidence type="ECO:0000256" key="1">
    <source>
        <dbReference type="ARBA" id="ARBA00022515"/>
    </source>
</evidence>
<dbReference type="GO" id="GO:0016787">
    <property type="term" value="F:hydrolase activity"/>
    <property type="evidence" value="ECO:0007669"/>
    <property type="project" value="UniProtKB-KW"/>
</dbReference>
<dbReference type="Gene3D" id="3.40.50.300">
    <property type="entry name" value="P-loop containing nucleotide triphosphate hydrolases"/>
    <property type="match status" value="2"/>
</dbReference>
<keyword evidence="4 11" id="KW-0547">Nucleotide-binding</keyword>
<keyword evidence="2 11" id="KW-0235">DNA replication</keyword>
<evidence type="ECO:0000256" key="8">
    <source>
        <dbReference type="ARBA" id="ARBA00022840"/>
    </source>
</evidence>
<evidence type="ECO:0000256" key="7">
    <source>
        <dbReference type="ARBA" id="ARBA00022833"/>
    </source>
</evidence>
<dbReference type="SUPFAM" id="SSF52540">
    <property type="entry name" value="P-loop containing nucleoside triphosphate hydrolases"/>
    <property type="match status" value="2"/>
</dbReference>
<feature type="binding site" evidence="11">
    <location>
        <position position="453"/>
    </location>
    <ligand>
        <name>Zn(2+)</name>
        <dbReference type="ChEBI" id="CHEBI:29105"/>
        <label>1</label>
    </ligand>
</feature>
<dbReference type="Pfam" id="PF18074">
    <property type="entry name" value="PriA_C"/>
    <property type="match status" value="1"/>
</dbReference>
<dbReference type="Pfam" id="PF17764">
    <property type="entry name" value="PriA_3primeBD"/>
    <property type="match status" value="1"/>
</dbReference>
<protein>
    <recommendedName>
        <fullName evidence="11">Replication restart protein PriA</fullName>
    </recommendedName>
    <alternativeName>
        <fullName evidence="11">ATP-dependent DNA helicase PriA</fullName>
        <ecNumber evidence="11">5.6.2.4</ecNumber>
    </alternativeName>
    <alternativeName>
        <fullName evidence="11">DNA 3'-5' helicase PriA</fullName>
    </alternativeName>
</protein>
<feature type="domain" description="Helicase ATP-binding" evidence="12">
    <location>
        <begin position="217"/>
        <end position="383"/>
    </location>
</feature>
<dbReference type="Gene3D" id="3.40.1440.60">
    <property type="entry name" value="PriA, 3(prime) DNA-binding domain"/>
    <property type="match status" value="1"/>
</dbReference>
<evidence type="ECO:0000313" key="13">
    <source>
        <dbReference type="EMBL" id="MEN2750204.1"/>
    </source>
</evidence>
<dbReference type="InterPro" id="IPR027417">
    <property type="entry name" value="P-loop_NTPase"/>
</dbReference>
<evidence type="ECO:0000313" key="14">
    <source>
        <dbReference type="Proteomes" id="UP001461960"/>
    </source>
</evidence>
<keyword evidence="10 11" id="KW-0413">Isomerase</keyword>
<feature type="binding site" evidence="11">
    <location>
        <position position="462"/>
    </location>
    <ligand>
        <name>Zn(2+)</name>
        <dbReference type="ChEBI" id="CHEBI:29105"/>
        <label>2</label>
    </ligand>
</feature>
<feature type="binding site" evidence="11">
    <location>
        <position position="456"/>
    </location>
    <ligand>
        <name>Zn(2+)</name>
        <dbReference type="ChEBI" id="CHEBI:29105"/>
        <label>1</label>
    </ligand>
</feature>
<accession>A0ABU9X484</accession>
<dbReference type="RefSeq" id="WP_299217571.1">
    <property type="nucleotide sequence ID" value="NZ_JBDGHN010000002.1"/>
</dbReference>
<keyword evidence="14" id="KW-1185">Reference proteome</keyword>
<feature type="binding site" evidence="11">
    <location>
        <position position="465"/>
    </location>
    <ligand>
        <name>Zn(2+)</name>
        <dbReference type="ChEBI" id="CHEBI:29105"/>
        <label>2</label>
    </ligand>
</feature>
<evidence type="ECO:0000256" key="4">
    <source>
        <dbReference type="ARBA" id="ARBA00022741"/>
    </source>
</evidence>
<dbReference type="EMBL" id="JBDGHN010000002">
    <property type="protein sequence ID" value="MEN2750204.1"/>
    <property type="molecule type" value="Genomic_DNA"/>
</dbReference>
<dbReference type="NCBIfam" id="TIGR00595">
    <property type="entry name" value="priA"/>
    <property type="match status" value="1"/>
</dbReference>
<evidence type="ECO:0000256" key="3">
    <source>
        <dbReference type="ARBA" id="ARBA00022723"/>
    </source>
</evidence>
<keyword evidence="1 11" id="KW-0639">Primosome</keyword>
<evidence type="ECO:0000259" key="12">
    <source>
        <dbReference type="PROSITE" id="PS51192"/>
    </source>
</evidence>
<comment type="similarity">
    <text evidence="11">Belongs to the helicase family. PriA subfamily.</text>
</comment>
<comment type="function">
    <text evidence="11">Initiates the restart of stalled replication forks, which reloads the replicative helicase on sites other than the origin of replication. Recognizes and binds to abandoned replication forks and remodels them to uncover a helicase loading site. Promotes assembly of the primosome at these replication forks.</text>
</comment>
<comment type="cofactor">
    <cofactor evidence="11">
        <name>Zn(2+)</name>
        <dbReference type="ChEBI" id="CHEBI:29105"/>
    </cofactor>
    <text evidence="11">Binds 2 zinc ions per subunit.</text>
</comment>
<reference evidence="13 14" key="1">
    <citation type="submission" date="2024-05" db="EMBL/GenBank/DDBJ databases">
        <authorList>
            <person name="Kim H.-Y."/>
            <person name="Kim E."/>
            <person name="Cai Y."/>
            <person name="Yang S.-M."/>
            <person name="Lee W."/>
        </authorList>
    </citation>
    <scope>NUCLEOTIDE SEQUENCE [LARGE SCALE GENOMIC DNA]</scope>
    <source>
        <strain evidence="13 14">FBL11</strain>
    </source>
</reference>
<dbReference type="PANTHER" id="PTHR30580">
    <property type="entry name" value="PRIMOSOMAL PROTEIN N"/>
    <property type="match status" value="1"/>
</dbReference>
<sequence>MLVQVALPVPLYRVFDYSVSTDNNILSNVSLPQIGSRVEVSFGRQTLIGIVIAHIARADSNVPSGKLKPINKCLDAEPILNASMLKLAYWLARYYHYPLGDVLAVILPSLVRQGKPLDLLITHWRILPHVSDDDFHANAKKQKQQFDMLKLHGARGASEDVLLLEGMERAFLKTLEEKGLIERYIEPKQAPSPVTLAKMPLDLNEEQQQAVSAIIATHQAQRYTGFLLNGITGSGKTEVYLQAMQAVLEAGKQVLILVPEIGLTPQTRARFASRFAAHIVLLHSGMNNTHRLQGWQDCRTGHAQIIIGTRSAVLYPFANLGLIVVDEAHDGSYKQQDTLRYHAADVALYRGVQYNIPVILGTATPSLEHLKLVDDGKLVEYQLRTRPGNAKPAPMQLIDARLQSTHQQTTDDGARYDTGLTDAMIGAIRQTLEAGDQVLVFLNRRGYAPVLLCEACGWQADCPRCDAHLTVHYNSQSQYSSYLKCHHCDWQAYIPTVCPDCGSQNLDAKGIGTTRLSENLHAIFANPQTSKELYPIIQIDRDTTRRKDSWENIYQRINQGNPAILVGTQMVAKGHHFPNVTLVCLPNADRGFLSADFRSPEHTAQLMIQVAGRSGRGNKAGRVLIQTLQPDNDLLLKLVKDGYLSFARELLQERKMMGLPPYTHAALIRCEGKTLVSTRQALKDAIAILPSNHNLAVLGPIDAPMSKKNSRYHAQLLLLAKERQQLHHVLSHWWQPVLALPSAKYLKLTLDIDPIGW</sequence>
<feature type="binding site" evidence="11">
    <location>
        <position position="485"/>
    </location>
    <ligand>
        <name>Zn(2+)</name>
        <dbReference type="ChEBI" id="CHEBI:29105"/>
        <label>2</label>
    </ligand>
</feature>
<organism evidence="13 14">
    <name type="scientific">Psychrobacter saeujeotis</name>
    <dbReference type="NCBI Taxonomy" id="3143436"/>
    <lineage>
        <taxon>Bacteria</taxon>
        <taxon>Pseudomonadati</taxon>
        <taxon>Pseudomonadota</taxon>
        <taxon>Gammaproteobacteria</taxon>
        <taxon>Moraxellales</taxon>
        <taxon>Moraxellaceae</taxon>
        <taxon>Psychrobacter</taxon>
    </lineage>
</organism>
<comment type="subunit">
    <text evidence="11">Component of the replication restart primosome.</text>
</comment>
<comment type="catalytic activity">
    <reaction evidence="11">
        <text>ATP + H2O = ADP + phosphate + H(+)</text>
        <dbReference type="Rhea" id="RHEA:13065"/>
        <dbReference type="ChEBI" id="CHEBI:15377"/>
        <dbReference type="ChEBI" id="CHEBI:15378"/>
        <dbReference type="ChEBI" id="CHEBI:30616"/>
        <dbReference type="ChEBI" id="CHEBI:43474"/>
        <dbReference type="ChEBI" id="CHEBI:456216"/>
        <dbReference type="EC" id="5.6.2.4"/>
    </reaction>
</comment>
<dbReference type="HAMAP" id="MF_00983">
    <property type="entry name" value="PriA"/>
    <property type="match status" value="1"/>
</dbReference>
<name>A0ABU9X484_9GAMM</name>
<evidence type="ECO:0000256" key="9">
    <source>
        <dbReference type="ARBA" id="ARBA00023125"/>
    </source>
</evidence>
<dbReference type="Pfam" id="PF00270">
    <property type="entry name" value="DEAD"/>
    <property type="match status" value="1"/>
</dbReference>
<evidence type="ECO:0000256" key="10">
    <source>
        <dbReference type="ARBA" id="ARBA00023235"/>
    </source>
</evidence>
<dbReference type="InterPro" id="IPR005259">
    <property type="entry name" value="PriA"/>
</dbReference>
<feature type="binding site" evidence="11">
    <location>
        <position position="488"/>
    </location>
    <ligand>
        <name>Zn(2+)</name>
        <dbReference type="ChEBI" id="CHEBI:29105"/>
        <label>2</label>
    </ligand>
</feature>
<comment type="catalytic activity">
    <reaction evidence="11">
        <text>Couples ATP hydrolysis with the unwinding of duplex DNA by translocating in the 3'-5' direction.</text>
        <dbReference type="EC" id="5.6.2.4"/>
    </reaction>
</comment>